<dbReference type="InterPro" id="IPR036634">
    <property type="entry name" value="PRD_sf"/>
</dbReference>
<keyword evidence="4" id="KW-1133">Transmembrane helix</keyword>
<feature type="non-terminal residue" evidence="6">
    <location>
        <position position="1"/>
    </location>
</feature>
<feature type="domain" description="PRD" evidence="5">
    <location>
        <begin position="18"/>
        <end position="122"/>
    </location>
</feature>
<organism evidence="6 7">
    <name type="scientific">Clostridium perfringens</name>
    <dbReference type="NCBI Taxonomy" id="1502"/>
    <lineage>
        <taxon>Bacteria</taxon>
        <taxon>Bacillati</taxon>
        <taxon>Bacillota</taxon>
        <taxon>Clostridia</taxon>
        <taxon>Eubacteriales</taxon>
        <taxon>Clostridiaceae</taxon>
        <taxon>Clostridium</taxon>
    </lineage>
</organism>
<comment type="caution">
    <text evidence="6">The sequence shown here is derived from an EMBL/GenBank/DDBJ whole genome shotgun (WGS) entry which is preliminary data.</text>
</comment>
<dbReference type="GO" id="GO:0006355">
    <property type="term" value="P:regulation of DNA-templated transcription"/>
    <property type="evidence" value="ECO:0007669"/>
    <property type="project" value="InterPro"/>
</dbReference>
<protein>
    <submittedName>
        <fullName evidence="6">PRD domain-containing protein</fullName>
    </submittedName>
</protein>
<reference evidence="6" key="1">
    <citation type="submission" date="2019-11" db="EMBL/GenBank/DDBJ databases">
        <title>Characterization of Clostridium perfringens isolates from swine manure treated agricultural soils.</title>
        <authorList>
            <person name="Wushke S.T."/>
        </authorList>
    </citation>
    <scope>NUCLEOTIDE SEQUENCE</scope>
    <source>
        <strain evidence="6">X62</strain>
    </source>
</reference>
<dbReference type="Proteomes" id="UP001288944">
    <property type="component" value="Unassembled WGS sequence"/>
</dbReference>
<evidence type="ECO:0000256" key="2">
    <source>
        <dbReference type="ARBA" id="ARBA00023015"/>
    </source>
</evidence>
<evidence type="ECO:0000313" key="6">
    <source>
        <dbReference type="EMBL" id="MDZ7543189.1"/>
    </source>
</evidence>
<evidence type="ECO:0000313" key="7">
    <source>
        <dbReference type="Proteomes" id="UP001288944"/>
    </source>
</evidence>
<keyword evidence="1" id="KW-0677">Repeat</keyword>
<keyword evidence="4" id="KW-0472">Membrane</keyword>
<dbReference type="InterPro" id="IPR050661">
    <property type="entry name" value="BglG_antiterminators"/>
</dbReference>
<evidence type="ECO:0000259" key="5">
    <source>
        <dbReference type="PROSITE" id="PS51372"/>
    </source>
</evidence>
<dbReference type="EMBL" id="WNUR01000917">
    <property type="protein sequence ID" value="MDZ7543189.1"/>
    <property type="molecule type" value="Genomic_DNA"/>
</dbReference>
<dbReference type="PANTHER" id="PTHR30185">
    <property type="entry name" value="CRYPTIC BETA-GLUCOSIDE BGL OPERON ANTITERMINATOR"/>
    <property type="match status" value="1"/>
</dbReference>
<gene>
    <name evidence="6" type="ORF">GNF83_18830</name>
</gene>
<keyword evidence="3" id="KW-0804">Transcription</keyword>
<dbReference type="InterPro" id="IPR011608">
    <property type="entry name" value="PRD"/>
</dbReference>
<evidence type="ECO:0000256" key="3">
    <source>
        <dbReference type="ARBA" id="ARBA00023163"/>
    </source>
</evidence>
<accession>A0AAW9KL17</accession>
<evidence type="ECO:0000256" key="4">
    <source>
        <dbReference type="SAM" id="Phobius"/>
    </source>
</evidence>
<dbReference type="PROSITE" id="PS51372">
    <property type="entry name" value="PRD_2"/>
    <property type="match status" value="1"/>
</dbReference>
<evidence type="ECO:0000256" key="1">
    <source>
        <dbReference type="ARBA" id="ARBA00022737"/>
    </source>
</evidence>
<dbReference type="AlphaFoldDB" id="A0AAW9KL17"/>
<sequence>KNAAYQCDGSFVFSGIDYIDDEYKEFINLILSSGNKYITSLLFQSLVMVLLHLFVAFIRAQDHHNVNLSEEFISELKYEPFYNETKELTDLLSRKYNVTFSEMDLRYLQVYFISLQNNRTLNPENEKEAKTLTNEILGSLKDEFHLPYDEDVTFKTSLYTHFY</sequence>
<keyword evidence="2" id="KW-0805">Transcription regulation</keyword>
<feature type="transmembrane region" description="Helical" evidence="4">
    <location>
        <begin position="37"/>
        <end position="58"/>
    </location>
</feature>
<keyword evidence="4" id="KW-0812">Transmembrane</keyword>
<feature type="non-terminal residue" evidence="6">
    <location>
        <position position="163"/>
    </location>
</feature>
<name>A0AAW9KL17_CLOPF</name>
<proteinExistence type="predicted"/>
<dbReference type="SUPFAM" id="SSF63520">
    <property type="entry name" value="PTS-regulatory domain, PRD"/>
    <property type="match status" value="1"/>
</dbReference>
<dbReference type="Pfam" id="PF00874">
    <property type="entry name" value="PRD"/>
    <property type="match status" value="1"/>
</dbReference>
<dbReference type="Gene3D" id="1.10.1790.10">
    <property type="entry name" value="PRD domain"/>
    <property type="match status" value="1"/>
</dbReference>
<dbReference type="PANTHER" id="PTHR30185:SF18">
    <property type="entry name" value="TRANSCRIPTIONAL REGULATOR MTLR"/>
    <property type="match status" value="1"/>
</dbReference>